<evidence type="ECO:0000313" key="2">
    <source>
        <dbReference type="Proteomes" id="UP000295621"/>
    </source>
</evidence>
<dbReference type="InterPro" id="IPR024074">
    <property type="entry name" value="AS_cat/multimer_dom_body"/>
</dbReference>
<dbReference type="OrthoDB" id="9801641at2"/>
<dbReference type="RefSeq" id="WP_131986130.1">
    <property type="nucleotide sequence ID" value="NZ_SMKL01000056.1"/>
</dbReference>
<dbReference type="GO" id="GO:0004055">
    <property type="term" value="F:argininosuccinate synthase activity"/>
    <property type="evidence" value="ECO:0007669"/>
    <property type="project" value="InterPro"/>
</dbReference>
<accession>A0A4R4RGA6</accession>
<organism evidence="1 2">
    <name type="scientific">Jiangella ureilytica</name>
    <dbReference type="NCBI Taxonomy" id="2530374"/>
    <lineage>
        <taxon>Bacteria</taxon>
        <taxon>Bacillati</taxon>
        <taxon>Actinomycetota</taxon>
        <taxon>Actinomycetes</taxon>
        <taxon>Jiangellales</taxon>
        <taxon>Jiangellaceae</taxon>
        <taxon>Jiangella</taxon>
    </lineage>
</organism>
<reference evidence="1 2" key="1">
    <citation type="submission" date="2019-02" db="EMBL/GenBank/DDBJ databases">
        <title>Draft genome sequences of novel Actinobacteria.</title>
        <authorList>
            <person name="Sahin N."/>
            <person name="Ay H."/>
            <person name="Saygin H."/>
        </authorList>
    </citation>
    <scope>NUCLEOTIDE SEQUENCE [LARGE SCALE GENOMIC DNA]</scope>
    <source>
        <strain evidence="1 2">KC603</strain>
    </source>
</reference>
<proteinExistence type="predicted"/>
<protein>
    <submittedName>
        <fullName evidence="1">Uncharacterized protein</fullName>
    </submittedName>
</protein>
<dbReference type="SUPFAM" id="SSF69864">
    <property type="entry name" value="Argininosuccinate synthetase, C-terminal domain"/>
    <property type="match status" value="1"/>
</dbReference>
<evidence type="ECO:0000313" key="1">
    <source>
        <dbReference type="EMBL" id="TDC48428.1"/>
    </source>
</evidence>
<sequence>MTVTFDEGRPVALDGETVTLPEALLLAGQLARAHGLVGPGVSVLAAGAAVLDAAHRRLAADSGTVPVPLAEQERRVP</sequence>
<dbReference type="EMBL" id="SMKL01000056">
    <property type="protein sequence ID" value="TDC48428.1"/>
    <property type="molecule type" value="Genomic_DNA"/>
</dbReference>
<name>A0A4R4RGA6_9ACTN</name>
<gene>
    <name evidence="1" type="ORF">E1212_21195</name>
</gene>
<keyword evidence="2" id="KW-1185">Reference proteome</keyword>
<comment type="caution">
    <text evidence="1">The sequence shown here is derived from an EMBL/GenBank/DDBJ whole genome shotgun (WGS) entry which is preliminary data.</text>
</comment>
<dbReference type="AlphaFoldDB" id="A0A4R4RGA6"/>
<dbReference type="Proteomes" id="UP000295621">
    <property type="component" value="Unassembled WGS sequence"/>
</dbReference>